<proteinExistence type="predicted"/>
<dbReference type="Proteomes" id="UP000887116">
    <property type="component" value="Unassembled WGS sequence"/>
</dbReference>
<comment type="caution">
    <text evidence="1">The sequence shown here is derived from an EMBL/GenBank/DDBJ whole genome shotgun (WGS) entry which is preliminary data.</text>
</comment>
<keyword evidence="2" id="KW-1185">Reference proteome</keyword>
<sequence>MFQSVVYHMTYAKHLIQKSVGGENTLTAVGDEMSVNLENSSNFRPLCSKLYREHLYFLNADMLLSTVLAKSFFAIVNERPHDPLQFVIEALQNKQYCFLQNEESEASTSTEPRSTSSSLVAVSNGVASQAGNTVESSMARPNSYRGSYYCVNADMLLADMLSKALTIIINESQRDPLQFVVDVLESARGRYLVVDESNGYLRNNGTDASGETQTKKRKIKKAVTWAPPEELVKTVYIPRVKNTRKYIPKRKNKGRNKENRRRLLMKDVTSRMESWESSSSHLYDGSYDSDDSLIEFLSDALYTAVKERPHDPIKFVVDYLIHTYNST</sequence>
<protein>
    <submittedName>
        <fullName evidence="1">Uncharacterized protein</fullName>
    </submittedName>
</protein>
<organism evidence="1 2">
    <name type="scientific">Trichonephila clavata</name>
    <name type="common">Joro spider</name>
    <name type="synonym">Nephila clavata</name>
    <dbReference type="NCBI Taxonomy" id="2740835"/>
    <lineage>
        <taxon>Eukaryota</taxon>
        <taxon>Metazoa</taxon>
        <taxon>Ecdysozoa</taxon>
        <taxon>Arthropoda</taxon>
        <taxon>Chelicerata</taxon>
        <taxon>Arachnida</taxon>
        <taxon>Araneae</taxon>
        <taxon>Araneomorphae</taxon>
        <taxon>Entelegynae</taxon>
        <taxon>Araneoidea</taxon>
        <taxon>Nephilidae</taxon>
        <taxon>Trichonephila</taxon>
    </lineage>
</organism>
<dbReference type="OrthoDB" id="6434299at2759"/>
<gene>
    <name evidence="1" type="primary">NCL1_24079</name>
    <name evidence="1" type="ORF">TNCT_650051</name>
</gene>
<evidence type="ECO:0000313" key="1">
    <source>
        <dbReference type="EMBL" id="GFR16682.1"/>
    </source>
</evidence>
<accession>A0A8X6H448</accession>
<evidence type="ECO:0000313" key="2">
    <source>
        <dbReference type="Proteomes" id="UP000887116"/>
    </source>
</evidence>
<name>A0A8X6H448_TRICU</name>
<reference evidence="1" key="1">
    <citation type="submission" date="2020-07" db="EMBL/GenBank/DDBJ databases">
        <title>Multicomponent nature underlies the extraordinary mechanical properties of spider dragline silk.</title>
        <authorList>
            <person name="Kono N."/>
            <person name="Nakamura H."/>
            <person name="Mori M."/>
            <person name="Yoshida Y."/>
            <person name="Ohtoshi R."/>
            <person name="Malay A.D."/>
            <person name="Moran D.A.P."/>
            <person name="Tomita M."/>
            <person name="Numata K."/>
            <person name="Arakawa K."/>
        </authorList>
    </citation>
    <scope>NUCLEOTIDE SEQUENCE</scope>
</reference>
<dbReference type="AlphaFoldDB" id="A0A8X6H448"/>
<dbReference type="EMBL" id="BMAO01017574">
    <property type="protein sequence ID" value="GFR16682.1"/>
    <property type="molecule type" value="Genomic_DNA"/>
</dbReference>